<sequence length="28" mass="3243">MCTDFLTFVKKLFFAPDIMVLVVLQIPI</sequence>
<name>A0A0E9PC45_ANGAN</name>
<organism evidence="1">
    <name type="scientific">Anguilla anguilla</name>
    <name type="common">European freshwater eel</name>
    <name type="synonym">Muraena anguilla</name>
    <dbReference type="NCBI Taxonomy" id="7936"/>
    <lineage>
        <taxon>Eukaryota</taxon>
        <taxon>Metazoa</taxon>
        <taxon>Chordata</taxon>
        <taxon>Craniata</taxon>
        <taxon>Vertebrata</taxon>
        <taxon>Euteleostomi</taxon>
        <taxon>Actinopterygii</taxon>
        <taxon>Neopterygii</taxon>
        <taxon>Teleostei</taxon>
        <taxon>Anguilliformes</taxon>
        <taxon>Anguillidae</taxon>
        <taxon>Anguilla</taxon>
    </lineage>
</organism>
<proteinExistence type="predicted"/>
<dbReference type="EMBL" id="GBXM01108395">
    <property type="protein sequence ID" value="JAH00182.1"/>
    <property type="molecule type" value="Transcribed_RNA"/>
</dbReference>
<dbReference type="AlphaFoldDB" id="A0A0E9PC45"/>
<reference evidence="1" key="1">
    <citation type="submission" date="2014-11" db="EMBL/GenBank/DDBJ databases">
        <authorList>
            <person name="Amaro Gonzalez C."/>
        </authorList>
    </citation>
    <scope>NUCLEOTIDE SEQUENCE</scope>
</reference>
<dbReference type="EMBL" id="GBXM01107174">
    <property type="protein sequence ID" value="JAH01403.1"/>
    <property type="molecule type" value="Transcribed_RNA"/>
</dbReference>
<evidence type="ECO:0000313" key="1">
    <source>
        <dbReference type="EMBL" id="JAH01403.1"/>
    </source>
</evidence>
<accession>A0A0E9PC45</accession>
<protein>
    <submittedName>
        <fullName evidence="1">Uncharacterized protein</fullName>
    </submittedName>
</protein>
<reference evidence="1" key="2">
    <citation type="journal article" date="2015" name="Fish Shellfish Immunol.">
        <title>Early steps in the European eel (Anguilla anguilla)-Vibrio vulnificus interaction in the gills: Role of the RtxA13 toxin.</title>
        <authorList>
            <person name="Callol A."/>
            <person name="Pajuelo D."/>
            <person name="Ebbesson L."/>
            <person name="Teles M."/>
            <person name="MacKenzie S."/>
            <person name="Amaro C."/>
        </authorList>
    </citation>
    <scope>NUCLEOTIDE SEQUENCE</scope>
</reference>